<proteinExistence type="predicted"/>
<sequence>MAKDVDNFVPTHKGPNYCPTWKNVDTRIRLDPPSRYCHQLCWSPQIHRTLQHADSPDSHTSYQPSRKTQRKKPRPNSLPDGSQYSAPPPQSSVTRKKPDGSSERTNKTVGQIFCSYTSKRQGKWLEALPAVEFAINFAVNVSTGISPLELLFGQPPTLFSLAPNTPMIPALSRWLRLCEACWHKAQDQLCLSCIRQAHQHNKKISNTEPIAAGSSVLLNSADWHALRQPGSDELKEHFEGPYPVLRVFNHGQKVKLDLPDSNLCHPAFQISKVKPYMDSSRVARSFTIKVSSSHECTPSDATTS</sequence>
<dbReference type="Proteomes" id="UP000235392">
    <property type="component" value="Unassembled WGS sequence"/>
</dbReference>
<dbReference type="InterPro" id="IPR012337">
    <property type="entry name" value="RNaseH-like_sf"/>
</dbReference>
<dbReference type="Gene3D" id="3.30.420.10">
    <property type="entry name" value="Ribonuclease H-like superfamily/Ribonuclease H"/>
    <property type="match status" value="1"/>
</dbReference>
<evidence type="ECO:0000313" key="2">
    <source>
        <dbReference type="EMBL" id="PLW20567.1"/>
    </source>
</evidence>
<comment type="caution">
    <text evidence="2">The sequence shown here is derived from an EMBL/GenBank/DDBJ whole genome shotgun (WGS) entry which is preliminary data.</text>
</comment>
<dbReference type="GO" id="GO:0003676">
    <property type="term" value="F:nucleic acid binding"/>
    <property type="evidence" value="ECO:0007669"/>
    <property type="project" value="InterPro"/>
</dbReference>
<dbReference type="EMBL" id="PGCI01000696">
    <property type="protein sequence ID" value="PLW20567.1"/>
    <property type="molecule type" value="Genomic_DNA"/>
</dbReference>
<protein>
    <recommendedName>
        <fullName evidence="4">Integrase catalytic domain-containing protein</fullName>
    </recommendedName>
</protein>
<dbReference type="InterPro" id="IPR036397">
    <property type="entry name" value="RNaseH_sf"/>
</dbReference>
<feature type="compositionally biased region" description="Basic and acidic residues" evidence="1">
    <location>
        <begin position="96"/>
        <end position="106"/>
    </location>
</feature>
<evidence type="ECO:0000313" key="3">
    <source>
        <dbReference type="Proteomes" id="UP000235392"/>
    </source>
</evidence>
<dbReference type="AlphaFoldDB" id="A0A2N5T4Z1"/>
<organism evidence="2 3">
    <name type="scientific">Puccinia coronata f. sp. avenae</name>
    <dbReference type="NCBI Taxonomy" id="200324"/>
    <lineage>
        <taxon>Eukaryota</taxon>
        <taxon>Fungi</taxon>
        <taxon>Dikarya</taxon>
        <taxon>Basidiomycota</taxon>
        <taxon>Pucciniomycotina</taxon>
        <taxon>Pucciniomycetes</taxon>
        <taxon>Pucciniales</taxon>
        <taxon>Pucciniaceae</taxon>
        <taxon>Puccinia</taxon>
    </lineage>
</organism>
<gene>
    <name evidence="2" type="ORF">PCASD_16917</name>
</gene>
<reference evidence="2 3" key="1">
    <citation type="submission" date="2017-11" db="EMBL/GenBank/DDBJ databases">
        <title>De novo assembly and phasing of dikaryotic genomes from two isolates of Puccinia coronata f. sp. avenae, the causal agent of oat crown rust.</title>
        <authorList>
            <person name="Miller M.E."/>
            <person name="Zhang Y."/>
            <person name="Omidvar V."/>
            <person name="Sperschneider J."/>
            <person name="Schwessinger B."/>
            <person name="Raley C."/>
            <person name="Palmer J.M."/>
            <person name="Garnica D."/>
            <person name="Upadhyaya N."/>
            <person name="Rathjen J."/>
            <person name="Taylor J.M."/>
            <person name="Park R.F."/>
            <person name="Dodds P.N."/>
            <person name="Hirsch C.D."/>
            <person name="Kianian S.F."/>
            <person name="Figueroa M."/>
        </authorList>
    </citation>
    <scope>NUCLEOTIDE SEQUENCE [LARGE SCALE GENOMIC DNA]</scope>
    <source>
        <strain evidence="2">12SD80</strain>
    </source>
</reference>
<evidence type="ECO:0008006" key="4">
    <source>
        <dbReference type="Google" id="ProtNLM"/>
    </source>
</evidence>
<name>A0A2N5T4Z1_9BASI</name>
<accession>A0A2N5T4Z1</accession>
<dbReference type="SUPFAM" id="SSF53098">
    <property type="entry name" value="Ribonuclease H-like"/>
    <property type="match status" value="1"/>
</dbReference>
<evidence type="ECO:0000256" key="1">
    <source>
        <dbReference type="SAM" id="MobiDB-lite"/>
    </source>
</evidence>
<feature type="region of interest" description="Disordered" evidence="1">
    <location>
        <begin position="52"/>
        <end position="106"/>
    </location>
</feature>